<keyword evidence="5 7" id="KW-1133">Transmembrane helix</keyword>
<sequence>MDTLLETTLKTLLGFAVLLLLTRILGKKQLSQMTFFTYITGIALGGIAGDVVVHHDIKLLDGLLALTLWSFLSLVVEWISMKSSKARILLDGEPTIVIKRGRIVQQAMKDNKLNMDDLSMLLRLNGVFSVSEVHYAILEPNGQLSVLQKPPYRTPTRQDLDVPAGSTRYMPTELIVDGAIVERNLRELGLDKTWLLYELQKQGITDERQVFFAELQEDGGIFIDK</sequence>
<protein>
    <submittedName>
        <fullName evidence="10">Membrane protein</fullName>
    </submittedName>
</protein>
<dbReference type="AlphaFoldDB" id="A0A172TLF6"/>
<evidence type="ECO:0000259" key="8">
    <source>
        <dbReference type="Pfam" id="PF04239"/>
    </source>
</evidence>
<evidence type="ECO:0000256" key="4">
    <source>
        <dbReference type="ARBA" id="ARBA00022692"/>
    </source>
</evidence>
<comment type="similarity">
    <text evidence="2">Belongs to the UPF0702 family.</text>
</comment>
<reference evidence="10 11" key="1">
    <citation type="submission" date="2015-01" db="EMBL/GenBank/DDBJ databases">
        <title>Paenibacillus swuensis/DY6/whole genome sequencing.</title>
        <authorList>
            <person name="Kim M.K."/>
            <person name="Srinivasan S."/>
            <person name="Lee J.-J."/>
        </authorList>
    </citation>
    <scope>NUCLEOTIDE SEQUENCE [LARGE SCALE GENOMIC DNA]</scope>
    <source>
        <strain evidence="10 11">DY6</strain>
    </source>
</reference>
<feature type="domain" description="YetF-like N-terminal transmembrane" evidence="9">
    <location>
        <begin position="5"/>
        <end position="79"/>
    </location>
</feature>
<dbReference type="KEGG" id="pswu:SY83_18175"/>
<evidence type="ECO:0000256" key="2">
    <source>
        <dbReference type="ARBA" id="ARBA00006448"/>
    </source>
</evidence>
<dbReference type="STRING" id="1178515.SY83_18175"/>
<dbReference type="Proteomes" id="UP000076927">
    <property type="component" value="Chromosome"/>
</dbReference>
<keyword evidence="4 7" id="KW-0812">Transmembrane</keyword>
<proteinExistence type="inferred from homology"/>
<keyword evidence="11" id="KW-1185">Reference proteome</keyword>
<comment type="subcellular location">
    <subcellularLocation>
        <location evidence="1">Cell membrane</location>
        <topology evidence="1">Multi-pass membrane protein</topology>
    </subcellularLocation>
</comment>
<dbReference type="InterPro" id="IPR007353">
    <property type="entry name" value="DUF421"/>
</dbReference>
<evidence type="ECO:0000256" key="1">
    <source>
        <dbReference type="ARBA" id="ARBA00004651"/>
    </source>
</evidence>
<feature type="transmembrane region" description="Helical" evidence="7">
    <location>
        <begin position="7"/>
        <end position="26"/>
    </location>
</feature>
<evidence type="ECO:0000256" key="3">
    <source>
        <dbReference type="ARBA" id="ARBA00022475"/>
    </source>
</evidence>
<feature type="transmembrane region" description="Helical" evidence="7">
    <location>
        <begin position="33"/>
        <end position="53"/>
    </location>
</feature>
<dbReference type="EMBL" id="CP011388">
    <property type="protein sequence ID" value="ANE47899.1"/>
    <property type="molecule type" value="Genomic_DNA"/>
</dbReference>
<dbReference type="GO" id="GO:0005886">
    <property type="term" value="C:plasma membrane"/>
    <property type="evidence" value="ECO:0007669"/>
    <property type="project" value="UniProtKB-SubCell"/>
</dbReference>
<gene>
    <name evidence="10" type="ORF">SY83_18175</name>
</gene>
<evidence type="ECO:0000313" key="10">
    <source>
        <dbReference type="EMBL" id="ANE47899.1"/>
    </source>
</evidence>
<keyword evidence="3" id="KW-1003">Cell membrane</keyword>
<evidence type="ECO:0000256" key="6">
    <source>
        <dbReference type="ARBA" id="ARBA00023136"/>
    </source>
</evidence>
<evidence type="ECO:0000259" key="9">
    <source>
        <dbReference type="Pfam" id="PF20730"/>
    </source>
</evidence>
<feature type="transmembrane region" description="Helical" evidence="7">
    <location>
        <begin position="59"/>
        <end position="79"/>
    </location>
</feature>
<evidence type="ECO:0000256" key="7">
    <source>
        <dbReference type="SAM" id="Phobius"/>
    </source>
</evidence>
<organism evidence="10 11">
    <name type="scientific">Paenibacillus swuensis</name>
    <dbReference type="NCBI Taxonomy" id="1178515"/>
    <lineage>
        <taxon>Bacteria</taxon>
        <taxon>Bacillati</taxon>
        <taxon>Bacillota</taxon>
        <taxon>Bacilli</taxon>
        <taxon>Bacillales</taxon>
        <taxon>Paenibacillaceae</taxon>
        <taxon>Paenibacillus</taxon>
    </lineage>
</organism>
<dbReference type="OrthoDB" id="9778331at2"/>
<accession>A0A172TLF6</accession>
<dbReference type="Pfam" id="PF20730">
    <property type="entry name" value="YetF_N"/>
    <property type="match status" value="1"/>
</dbReference>
<evidence type="ECO:0000313" key="11">
    <source>
        <dbReference type="Proteomes" id="UP000076927"/>
    </source>
</evidence>
<dbReference type="Pfam" id="PF04239">
    <property type="entry name" value="DUF421"/>
    <property type="match status" value="1"/>
</dbReference>
<dbReference type="PANTHER" id="PTHR34582:SF7">
    <property type="entry name" value="UPF0702 TRANSMEMBRANE PROTEIN YDFS"/>
    <property type="match status" value="1"/>
</dbReference>
<dbReference type="RefSeq" id="WP_068609092.1">
    <property type="nucleotide sequence ID" value="NZ_CP011388.1"/>
</dbReference>
<keyword evidence="6 7" id="KW-0472">Membrane</keyword>
<dbReference type="Gene3D" id="3.30.240.20">
    <property type="entry name" value="bsu07140 like domains"/>
    <property type="match status" value="2"/>
</dbReference>
<dbReference type="InterPro" id="IPR023090">
    <property type="entry name" value="UPF0702_alpha/beta_dom_sf"/>
</dbReference>
<name>A0A172TLF6_9BACL</name>
<dbReference type="PANTHER" id="PTHR34582">
    <property type="entry name" value="UPF0702 TRANSMEMBRANE PROTEIN YCAP"/>
    <property type="match status" value="1"/>
</dbReference>
<evidence type="ECO:0000256" key="5">
    <source>
        <dbReference type="ARBA" id="ARBA00022989"/>
    </source>
</evidence>
<feature type="domain" description="YetF C-terminal" evidence="8">
    <location>
        <begin position="82"/>
        <end position="215"/>
    </location>
</feature>
<dbReference type="InterPro" id="IPR048454">
    <property type="entry name" value="YetF_N"/>
</dbReference>
<dbReference type="PATRIC" id="fig|1178515.4.peg.3663"/>